<dbReference type="EMBL" id="JAULSW010000009">
    <property type="protein sequence ID" value="KAK3369918.1"/>
    <property type="molecule type" value="Genomic_DNA"/>
</dbReference>
<sequence length="137" mass="15481">MPAVNYPTNIRLIDEIVKWAGNNAPILAEIYSQKGGWEGWAQVELARAIPGWLGGSCSREYREVYTNHDRADIFHENPLTNRRNVIELKCQSAFQDDTNIAGFGTQYSIAAGRIQPANRQGFNQNTDTCPVVFWTTY</sequence>
<proteinExistence type="predicted"/>
<gene>
    <name evidence="1" type="ORF">B0H63DRAFT_514157</name>
</gene>
<name>A0AAE0K4D7_9PEZI</name>
<reference evidence="1" key="1">
    <citation type="journal article" date="2023" name="Mol. Phylogenet. Evol.">
        <title>Genome-scale phylogeny and comparative genomics of the fungal order Sordariales.</title>
        <authorList>
            <person name="Hensen N."/>
            <person name="Bonometti L."/>
            <person name="Westerberg I."/>
            <person name="Brannstrom I.O."/>
            <person name="Guillou S."/>
            <person name="Cros-Aarteil S."/>
            <person name="Calhoun S."/>
            <person name="Haridas S."/>
            <person name="Kuo A."/>
            <person name="Mondo S."/>
            <person name="Pangilinan J."/>
            <person name="Riley R."/>
            <person name="LaButti K."/>
            <person name="Andreopoulos B."/>
            <person name="Lipzen A."/>
            <person name="Chen C."/>
            <person name="Yan M."/>
            <person name="Daum C."/>
            <person name="Ng V."/>
            <person name="Clum A."/>
            <person name="Steindorff A."/>
            <person name="Ohm R.A."/>
            <person name="Martin F."/>
            <person name="Silar P."/>
            <person name="Natvig D.O."/>
            <person name="Lalanne C."/>
            <person name="Gautier V."/>
            <person name="Ament-Velasquez S.L."/>
            <person name="Kruys A."/>
            <person name="Hutchinson M.I."/>
            <person name="Powell A.J."/>
            <person name="Barry K."/>
            <person name="Miller A.N."/>
            <person name="Grigoriev I.V."/>
            <person name="Debuchy R."/>
            <person name="Gladieux P."/>
            <person name="Hiltunen Thoren M."/>
            <person name="Johannesson H."/>
        </authorList>
    </citation>
    <scope>NUCLEOTIDE SEQUENCE</scope>
    <source>
        <strain evidence="1">CBS 232.78</strain>
    </source>
</reference>
<dbReference type="Proteomes" id="UP001285441">
    <property type="component" value="Unassembled WGS sequence"/>
</dbReference>
<reference evidence="1" key="2">
    <citation type="submission" date="2023-06" db="EMBL/GenBank/DDBJ databases">
        <authorList>
            <consortium name="Lawrence Berkeley National Laboratory"/>
            <person name="Haridas S."/>
            <person name="Hensen N."/>
            <person name="Bonometti L."/>
            <person name="Westerberg I."/>
            <person name="Brannstrom I.O."/>
            <person name="Guillou S."/>
            <person name="Cros-Aarteil S."/>
            <person name="Calhoun S."/>
            <person name="Kuo A."/>
            <person name="Mondo S."/>
            <person name="Pangilinan J."/>
            <person name="Riley R."/>
            <person name="LaButti K."/>
            <person name="Andreopoulos B."/>
            <person name="Lipzen A."/>
            <person name="Chen C."/>
            <person name="Yanf M."/>
            <person name="Daum C."/>
            <person name="Ng V."/>
            <person name="Clum A."/>
            <person name="Steindorff A."/>
            <person name="Ohm R."/>
            <person name="Martin F."/>
            <person name="Silar P."/>
            <person name="Natvig D."/>
            <person name="Lalanne C."/>
            <person name="Gautier V."/>
            <person name="Ament-velasquez S.L."/>
            <person name="Kruys A."/>
            <person name="Hutchinson M.I."/>
            <person name="Powell A.J."/>
            <person name="Barry K."/>
            <person name="Miller A.N."/>
            <person name="Grigoriev I.V."/>
            <person name="Debuchy R."/>
            <person name="Gladieux P."/>
            <person name="Thoren M.H."/>
            <person name="Johannesson H."/>
        </authorList>
    </citation>
    <scope>NUCLEOTIDE SEQUENCE</scope>
    <source>
        <strain evidence="1">CBS 232.78</strain>
    </source>
</reference>
<evidence type="ECO:0000313" key="1">
    <source>
        <dbReference type="EMBL" id="KAK3369918.1"/>
    </source>
</evidence>
<comment type="caution">
    <text evidence="1">The sequence shown here is derived from an EMBL/GenBank/DDBJ whole genome shotgun (WGS) entry which is preliminary data.</text>
</comment>
<organism evidence="1 2">
    <name type="scientific">Podospora didyma</name>
    <dbReference type="NCBI Taxonomy" id="330526"/>
    <lineage>
        <taxon>Eukaryota</taxon>
        <taxon>Fungi</taxon>
        <taxon>Dikarya</taxon>
        <taxon>Ascomycota</taxon>
        <taxon>Pezizomycotina</taxon>
        <taxon>Sordariomycetes</taxon>
        <taxon>Sordariomycetidae</taxon>
        <taxon>Sordariales</taxon>
        <taxon>Podosporaceae</taxon>
        <taxon>Podospora</taxon>
    </lineage>
</organism>
<dbReference type="AlphaFoldDB" id="A0AAE0K4D7"/>
<protein>
    <submittedName>
        <fullName evidence="1">Uncharacterized protein</fullName>
    </submittedName>
</protein>
<accession>A0AAE0K4D7</accession>
<keyword evidence="2" id="KW-1185">Reference proteome</keyword>
<evidence type="ECO:0000313" key="2">
    <source>
        <dbReference type="Proteomes" id="UP001285441"/>
    </source>
</evidence>